<keyword evidence="2" id="KW-1185">Reference proteome</keyword>
<accession>A0A7D5LBB1</accession>
<dbReference type="GeneID" id="56037658"/>
<dbReference type="KEGG" id="halu:HUG12_09325"/>
<evidence type="ECO:0000313" key="1">
    <source>
        <dbReference type="EMBL" id="QLG61909.1"/>
    </source>
</evidence>
<protein>
    <submittedName>
        <fullName evidence="1">Uncharacterized protein</fullName>
    </submittedName>
</protein>
<gene>
    <name evidence="1" type="ORF">HUG12_09325</name>
</gene>
<evidence type="ECO:0000313" key="2">
    <source>
        <dbReference type="Proteomes" id="UP000509626"/>
    </source>
</evidence>
<proteinExistence type="predicted"/>
<dbReference type="RefSeq" id="WP_179268494.1">
    <property type="nucleotide sequence ID" value="NZ_CP058579.1"/>
</dbReference>
<reference evidence="1 2" key="1">
    <citation type="submission" date="2020-06" db="EMBL/GenBank/DDBJ databases">
        <title>NJ-3-1, isolated from saline soil.</title>
        <authorList>
            <person name="Cui H.L."/>
            <person name="Shi X."/>
        </authorList>
    </citation>
    <scope>NUCLEOTIDE SEQUENCE [LARGE SCALE GENOMIC DNA]</scope>
    <source>
        <strain evidence="1 2">NJ-3-1</strain>
    </source>
</reference>
<sequence length="105" mass="11019">MLPPDSTLDEKRVIPIEEFQGDGGAVLASSAVKGSLGDVIEIPHSLQAQCEGNGPTSACEPGEHELVEKIHVLNDAVGLLVVNDIVDEAAAYRFLAGKLTELLDA</sequence>
<name>A0A7D5LBB1_9EURY</name>
<organism evidence="1 2">
    <name type="scientific">Halorarum salinum</name>
    <dbReference type="NCBI Taxonomy" id="2743089"/>
    <lineage>
        <taxon>Archaea</taxon>
        <taxon>Methanobacteriati</taxon>
        <taxon>Methanobacteriota</taxon>
        <taxon>Stenosarchaea group</taxon>
        <taxon>Halobacteria</taxon>
        <taxon>Halobacteriales</taxon>
        <taxon>Haloferacaceae</taxon>
        <taxon>Halorarum</taxon>
    </lineage>
</organism>
<dbReference type="AlphaFoldDB" id="A0A7D5LBB1"/>
<dbReference type="EMBL" id="CP058579">
    <property type="protein sequence ID" value="QLG61909.1"/>
    <property type="molecule type" value="Genomic_DNA"/>
</dbReference>
<dbReference type="Proteomes" id="UP000509626">
    <property type="component" value="Chromosome"/>
</dbReference>